<evidence type="ECO:0000313" key="3">
    <source>
        <dbReference type="Proteomes" id="UP001324115"/>
    </source>
</evidence>
<keyword evidence="1" id="KW-0472">Membrane</keyword>
<keyword evidence="1" id="KW-1133">Transmembrane helix</keyword>
<dbReference type="InterPro" id="IPR004158">
    <property type="entry name" value="DUF247_pln"/>
</dbReference>
<organism evidence="2 3">
    <name type="scientific">Quercus rubra</name>
    <name type="common">Northern red oak</name>
    <name type="synonym">Quercus borealis</name>
    <dbReference type="NCBI Taxonomy" id="3512"/>
    <lineage>
        <taxon>Eukaryota</taxon>
        <taxon>Viridiplantae</taxon>
        <taxon>Streptophyta</taxon>
        <taxon>Embryophyta</taxon>
        <taxon>Tracheophyta</taxon>
        <taxon>Spermatophyta</taxon>
        <taxon>Magnoliopsida</taxon>
        <taxon>eudicotyledons</taxon>
        <taxon>Gunneridae</taxon>
        <taxon>Pentapetalae</taxon>
        <taxon>rosids</taxon>
        <taxon>fabids</taxon>
        <taxon>Fagales</taxon>
        <taxon>Fagaceae</taxon>
        <taxon>Quercus</taxon>
    </lineage>
</organism>
<keyword evidence="3" id="KW-1185">Reference proteome</keyword>
<dbReference type="EMBL" id="JAXUIC010000002">
    <property type="protein sequence ID" value="KAK4605491.1"/>
    <property type="molecule type" value="Genomic_DNA"/>
</dbReference>
<reference evidence="2 3" key="1">
    <citation type="journal article" date="2023" name="G3 (Bethesda)">
        <title>A haplotype-resolved chromosome-scale genome for Quercus rubra L. provides insights into the genetics of adaptive traits for red oak species.</title>
        <authorList>
            <person name="Kapoor B."/>
            <person name="Jenkins J."/>
            <person name="Schmutz J."/>
            <person name="Zhebentyayeva T."/>
            <person name="Kuelheim C."/>
            <person name="Coggeshall M."/>
            <person name="Heim C."/>
            <person name="Lasky J.R."/>
            <person name="Leites L."/>
            <person name="Islam-Faridi N."/>
            <person name="Romero-Severson J."/>
            <person name="DeLeo V.L."/>
            <person name="Lucas S.M."/>
            <person name="Lazic D."/>
            <person name="Gailing O."/>
            <person name="Carlson J."/>
            <person name="Staton M."/>
        </authorList>
    </citation>
    <scope>NUCLEOTIDE SEQUENCE [LARGE SCALE GENOMIC DNA]</scope>
    <source>
        <strain evidence="2">Pseudo-F2</strain>
    </source>
</reference>
<gene>
    <name evidence="2" type="ORF">RGQ29_013513</name>
</gene>
<proteinExistence type="predicted"/>
<dbReference type="PANTHER" id="PTHR31170">
    <property type="entry name" value="BNAC04G53230D PROTEIN"/>
    <property type="match status" value="1"/>
</dbReference>
<dbReference type="AlphaFoldDB" id="A0AAN7G9U9"/>
<accession>A0AAN7G9U9</accession>
<protein>
    <submittedName>
        <fullName evidence="2">Uncharacterized protein</fullName>
    </submittedName>
</protein>
<feature type="transmembrane region" description="Helical" evidence="1">
    <location>
        <begin position="377"/>
        <end position="395"/>
    </location>
</feature>
<keyword evidence="1" id="KW-0812">Transmembrane</keyword>
<comment type="caution">
    <text evidence="2">The sequence shown here is derived from an EMBL/GenBank/DDBJ whole genome shotgun (WGS) entry which is preliminary data.</text>
</comment>
<dbReference type="PANTHER" id="PTHR31170:SF23">
    <property type="match status" value="1"/>
</dbReference>
<evidence type="ECO:0000256" key="1">
    <source>
        <dbReference type="SAM" id="Phobius"/>
    </source>
</evidence>
<sequence length="398" mass="46298">MDCCIYKVPDRLRKLKKEDYTPKVISIGPFHHYNGKLKNMEKLKFRYLKCFLKRVEGRQISVEDLVNTIMSHEESVRRCYAETIQYDSDDFVKIILVDAIFILELFCRFNGLACEDTGPSLELWLEVGIREDLSLLENQLPFFILEVLFDKAFAPLPNYSQSFRAMTIDYFDFVSHRGMQSSVFQINHFLDLLRTLWLPFEMFPARPVSVPSVNHVPSATQLHMSGLVFKVGSSSSIGVIEYTDGELRMPAIYFDKFTVRLYRNLLALEQCHYPDKAYVTDYFILLGFLINTTEDVNLLVQKGILVNKLRNSDDARDLVNSLVVNVVCADSISCDYEKIYNELNALYDKSWKIPWDSWMETLRREYFNTPWRPAPTFAAIILLVLTLLQTVYTVLPKK</sequence>
<evidence type="ECO:0000313" key="2">
    <source>
        <dbReference type="EMBL" id="KAK4605491.1"/>
    </source>
</evidence>
<dbReference type="Pfam" id="PF03140">
    <property type="entry name" value="DUF247"/>
    <property type="match status" value="1"/>
</dbReference>
<name>A0AAN7G9U9_QUERU</name>
<dbReference type="Proteomes" id="UP001324115">
    <property type="component" value="Unassembled WGS sequence"/>
</dbReference>